<name>A0A8S5SP35_9CAUD</name>
<evidence type="ECO:0000313" key="1">
    <source>
        <dbReference type="EMBL" id="DAF52571.1"/>
    </source>
</evidence>
<proteinExistence type="predicted"/>
<sequence length="30" mass="3634">MPLSFCKILKTKKKLANERREVRGQDRECR</sequence>
<reference evidence="1" key="1">
    <citation type="journal article" date="2021" name="Proc. Natl. Acad. Sci. U.S.A.">
        <title>A Catalog of Tens of Thousands of Viruses from Human Metagenomes Reveals Hidden Associations with Chronic Diseases.</title>
        <authorList>
            <person name="Tisza M.J."/>
            <person name="Buck C.B."/>
        </authorList>
    </citation>
    <scope>NUCLEOTIDE SEQUENCE</scope>
    <source>
        <strain evidence="1">CtAjZ17</strain>
    </source>
</reference>
<dbReference type="EMBL" id="BK032639">
    <property type="protein sequence ID" value="DAF52571.1"/>
    <property type="molecule type" value="Genomic_DNA"/>
</dbReference>
<organism evidence="1">
    <name type="scientific">Siphoviridae sp. ctAjZ17</name>
    <dbReference type="NCBI Taxonomy" id="2827797"/>
    <lineage>
        <taxon>Viruses</taxon>
        <taxon>Duplodnaviria</taxon>
        <taxon>Heunggongvirae</taxon>
        <taxon>Uroviricota</taxon>
        <taxon>Caudoviricetes</taxon>
    </lineage>
</organism>
<protein>
    <submittedName>
        <fullName evidence="1">Uncharacterized protein</fullName>
    </submittedName>
</protein>
<accession>A0A8S5SP35</accession>